<feature type="transmembrane region" description="Helical" evidence="2">
    <location>
        <begin position="23"/>
        <end position="44"/>
    </location>
</feature>
<dbReference type="EMBL" id="JAAXOX010000004">
    <property type="protein sequence ID" value="NKY23200.1"/>
    <property type="molecule type" value="Genomic_DNA"/>
</dbReference>
<feature type="compositionally biased region" description="Low complexity" evidence="1">
    <location>
        <begin position="203"/>
        <end position="216"/>
    </location>
</feature>
<feature type="compositionally biased region" description="Acidic residues" evidence="1">
    <location>
        <begin position="217"/>
        <end position="226"/>
    </location>
</feature>
<feature type="domain" description="LytR/CpsA/Psr regulator C-terminal" evidence="3">
    <location>
        <begin position="84"/>
        <end position="174"/>
    </location>
</feature>
<dbReference type="InterPro" id="IPR027381">
    <property type="entry name" value="LytR/CpsA/Psr_C"/>
</dbReference>
<gene>
    <name evidence="4" type="ORF">HGA03_11065</name>
</gene>
<reference evidence="4 5" key="1">
    <citation type="submission" date="2020-04" db="EMBL/GenBank/DDBJ databases">
        <title>MicrobeNet Type strains.</title>
        <authorList>
            <person name="Nicholson A.C."/>
        </authorList>
    </citation>
    <scope>NUCLEOTIDE SEQUENCE [LARGE SCALE GENOMIC DNA]</scope>
    <source>
        <strain evidence="4 5">ATCC BAA-788</strain>
    </source>
</reference>
<keyword evidence="5" id="KW-1185">Reference proteome</keyword>
<evidence type="ECO:0000259" key="3">
    <source>
        <dbReference type="Pfam" id="PF13399"/>
    </source>
</evidence>
<name>A0A7X6QZJ1_9CELL</name>
<organism evidence="4 5">
    <name type="scientific">Cellulomonas denverensis</name>
    <dbReference type="NCBI Taxonomy" id="264297"/>
    <lineage>
        <taxon>Bacteria</taxon>
        <taxon>Bacillati</taxon>
        <taxon>Actinomycetota</taxon>
        <taxon>Actinomycetes</taxon>
        <taxon>Micrococcales</taxon>
        <taxon>Cellulomonadaceae</taxon>
        <taxon>Cellulomonas</taxon>
    </lineage>
</organism>
<dbReference type="Gene3D" id="3.30.70.2390">
    <property type="match status" value="1"/>
</dbReference>
<evidence type="ECO:0000256" key="1">
    <source>
        <dbReference type="SAM" id="MobiDB-lite"/>
    </source>
</evidence>
<keyword evidence="2" id="KW-1133">Transmembrane helix</keyword>
<dbReference type="Proteomes" id="UP000581206">
    <property type="component" value="Unassembled WGS sequence"/>
</dbReference>
<dbReference type="Pfam" id="PF13399">
    <property type="entry name" value="LytR_C"/>
    <property type="match status" value="1"/>
</dbReference>
<proteinExistence type="predicted"/>
<evidence type="ECO:0000313" key="5">
    <source>
        <dbReference type="Proteomes" id="UP000581206"/>
    </source>
</evidence>
<sequence length="226" mass="23140">MSTDPRPDLARQRRRRRVRERQAVIFGVMLGAMAVAAFGAAAVYTGNLSLPFLSQDIASPAPTGLAAANSPCPPEGALPVPYSEITVNVYNGTNRAGLAGETSTSLAGRGFVIGVQGNASDVGFSGTQDGTALIQFGAQGAAQAYTVAAQFDSPRLVLDNREDASVDVIVGTSYNALVAAGDVVLAADQPFVAPEGCIPMDQVEPVAQPQPTAAAEPEGEEPPAEG</sequence>
<accession>A0A7X6QZJ1</accession>
<feature type="region of interest" description="Disordered" evidence="1">
    <location>
        <begin position="202"/>
        <end position="226"/>
    </location>
</feature>
<evidence type="ECO:0000313" key="4">
    <source>
        <dbReference type="EMBL" id="NKY23200.1"/>
    </source>
</evidence>
<keyword evidence="2" id="KW-0472">Membrane</keyword>
<evidence type="ECO:0000256" key="2">
    <source>
        <dbReference type="SAM" id="Phobius"/>
    </source>
</evidence>
<protein>
    <submittedName>
        <fullName evidence="4">LytR C-terminal domain-containing protein</fullName>
    </submittedName>
</protein>
<dbReference type="RefSeq" id="WP_168630306.1">
    <property type="nucleotide sequence ID" value="NZ_BONL01000023.1"/>
</dbReference>
<keyword evidence="2" id="KW-0812">Transmembrane</keyword>
<dbReference type="AlphaFoldDB" id="A0A7X6QZJ1"/>
<comment type="caution">
    <text evidence="4">The sequence shown here is derived from an EMBL/GenBank/DDBJ whole genome shotgun (WGS) entry which is preliminary data.</text>
</comment>